<feature type="zinc finger region" description="TAZ-type" evidence="12">
    <location>
        <begin position="46"/>
        <end position="138"/>
    </location>
</feature>
<keyword evidence="4 12" id="KW-0479">Metal-binding</keyword>
<dbReference type="GO" id="GO:0004402">
    <property type="term" value="F:histone acetyltransferase activity"/>
    <property type="evidence" value="ECO:0007669"/>
    <property type="project" value="InterPro"/>
</dbReference>
<evidence type="ECO:0000313" key="14">
    <source>
        <dbReference type="EMBL" id="CAD7660483.1"/>
    </source>
</evidence>
<dbReference type="GO" id="GO:0045944">
    <property type="term" value="P:positive regulation of transcription by RNA polymerase II"/>
    <property type="evidence" value="ECO:0007669"/>
    <property type="project" value="TreeGrafter"/>
</dbReference>
<accession>A0A7R9MHR5</accession>
<evidence type="ECO:0000256" key="5">
    <source>
        <dbReference type="ARBA" id="ARBA00022771"/>
    </source>
</evidence>
<dbReference type="GO" id="GO:0005634">
    <property type="term" value="C:nucleus"/>
    <property type="evidence" value="ECO:0007669"/>
    <property type="project" value="UniProtKB-SubCell"/>
</dbReference>
<dbReference type="InterPro" id="IPR013178">
    <property type="entry name" value="Histone_AcTrfase_Rtt109/CBP"/>
</dbReference>
<comment type="subcellular location">
    <subcellularLocation>
        <location evidence="1">Nucleus</location>
    </subcellularLocation>
</comment>
<evidence type="ECO:0000256" key="8">
    <source>
        <dbReference type="ARBA" id="ARBA00023015"/>
    </source>
</evidence>
<dbReference type="EMBL" id="OC935192">
    <property type="protein sequence ID" value="CAD7660483.1"/>
    <property type="molecule type" value="Genomic_DNA"/>
</dbReference>
<evidence type="ECO:0000313" key="15">
    <source>
        <dbReference type="Proteomes" id="UP000728032"/>
    </source>
</evidence>
<evidence type="ECO:0000256" key="7">
    <source>
        <dbReference type="ARBA" id="ARBA00022853"/>
    </source>
</evidence>
<dbReference type="AlphaFoldDB" id="A0A7R9MHR5"/>
<dbReference type="PANTHER" id="PTHR13808:SF1">
    <property type="entry name" value="HISTONE ACETYLTRANSFERASE"/>
    <property type="match status" value="1"/>
</dbReference>
<dbReference type="Pfam" id="PF02135">
    <property type="entry name" value="zf-TAZ"/>
    <property type="match status" value="1"/>
</dbReference>
<dbReference type="EC" id="2.3.1.48" evidence="2"/>
<evidence type="ECO:0000256" key="2">
    <source>
        <dbReference type="ARBA" id="ARBA00013184"/>
    </source>
</evidence>
<keyword evidence="8" id="KW-0805">Transcription regulation</keyword>
<evidence type="ECO:0000256" key="3">
    <source>
        <dbReference type="ARBA" id="ARBA00022679"/>
    </source>
</evidence>
<feature type="domain" description="TAZ-type" evidence="13">
    <location>
        <begin position="46"/>
        <end position="138"/>
    </location>
</feature>
<reference evidence="14" key="1">
    <citation type="submission" date="2020-11" db="EMBL/GenBank/DDBJ databases">
        <authorList>
            <person name="Tran Van P."/>
        </authorList>
    </citation>
    <scope>NUCLEOTIDE SEQUENCE</scope>
</reference>
<dbReference type="EMBL" id="CAJPVJ010020367">
    <property type="protein sequence ID" value="CAG2177621.1"/>
    <property type="molecule type" value="Genomic_DNA"/>
</dbReference>
<keyword evidence="7" id="KW-0156">Chromatin regulator</keyword>
<dbReference type="InterPro" id="IPR035898">
    <property type="entry name" value="TAZ_dom_sf"/>
</dbReference>
<evidence type="ECO:0000256" key="12">
    <source>
        <dbReference type="PROSITE-ProRule" id="PRU00203"/>
    </source>
</evidence>
<dbReference type="PANTHER" id="PTHR13808">
    <property type="entry name" value="CBP/P300-RELATED"/>
    <property type="match status" value="1"/>
</dbReference>
<dbReference type="GO" id="GO:0005667">
    <property type="term" value="C:transcription regulator complex"/>
    <property type="evidence" value="ECO:0007669"/>
    <property type="project" value="TreeGrafter"/>
</dbReference>
<dbReference type="SUPFAM" id="SSF57933">
    <property type="entry name" value="TAZ domain"/>
    <property type="match status" value="1"/>
</dbReference>
<keyword evidence="5 12" id="KW-0863">Zinc-finger</keyword>
<dbReference type="Proteomes" id="UP000728032">
    <property type="component" value="Unassembled WGS sequence"/>
</dbReference>
<keyword evidence="10" id="KW-0539">Nucleus</keyword>
<evidence type="ECO:0000256" key="10">
    <source>
        <dbReference type="ARBA" id="ARBA00023242"/>
    </source>
</evidence>
<keyword evidence="9" id="KW-0804">Transcription</keyword>
<dbReference type="GO" id="GO:0008270">
    <property type="term" value="F:zinc ion binding"/>
    <property type="evidence" value="ECO:0007669"/>
    <property type="project" value="UniProtKB-KW"/>
</dbReference>
<dbReference type="InterPro" id="IPR000197">
    <property type="entry name" value="Znf_TAZ"/>
</dbReference>
<evidence type="ECO:0000256" key="9">
    <source>
        <dbReference type="ARBA" id="ARBA00023163"/>
    </source>
</evidence>
<evidence type="ECO:0000256" key="11">
    <source>
        <dbReference type="ARBA" id="ARBA00048017"/>
    </source>
</evidence>
<evidence type="ECO:0000256" key="6">
    <source>
        <dbReference type="ARBA" id="ARBA00022833"/>
    </source>
</evidence>
<dbReference type="SMART" id="SM00551">
    <property type="entry name" value="ZnF_TAZ"/>
    <property type="match status" value="1"/>
</dbReference>
<organism evidence="14">
    <name type="scientific">Oppiella nova</name>
    <dbReference type="NCBI Taxonomy" id="334625"/>
    <lineage>
        <taxon>Eukaryota</taxon>
        <taxon>Metazoa</taxon>
        <taxon>Ecdysozoa</taxon>
        <taxon>Arthropoda</taxon>
        <taxon>Chelicerata</taxon>
        <taxon>Arachnida</taxon>
        <taxon>Acari</taxon>
        <taxon>Acariformes</taxon>
        <taxon>Sarcoptiformes</taxon>
        <taxon>Oribatida</taxon>
        <taxon>Brachypylina</taxon>
        <taxon>Oppioidea</taxon>
        <taxon>Oppiidae</taxon>
        <taxon>Oppiella</taxon>
    </lineage>
</organism>
<keyword evidence="3" id="KW-0808">Transferase</keyword>
<proteinExistence type="predicted"/>
<name>A0A7R9MHR5_9ACAR</name>
<dbReference type="PROSITE" id="PS50134">
    <property type="entry name" value="ZF_TAZ"/>
    <property type="match status" value="1"/>
</dbReference>
<dbReference type="OrthoDB" id="6516260at2759"/>
<sequence length="168" mass="18674">MAQTEDIDMNMETTDGPPIEGIEEHLVHDMTHLSLGSGGSSDTSRADARRLSIQRCIGNLIHSCQCRDADCRLPLCHKMKRVVRHAKSCKRRSNQSNQPNQTAAPGCPICKQLIALCCYHAKHYNGNSSSAYQHARDVYLLKRRIASMASMSQHMPCQQSSHTPSVSK</sequence>
<dbReference type="GO" id="GO:0000123">
    <property type="term" value="C:histone acetyltransferase complex"/>
    <property type="evidence" value="ECO:0007669"/>
    <property type="project" value="TreeGrafter"/>
</dbReference>
<dbReference type="GO" id="GO:0031490">
    <property type="term" value="F:chromatin DNA binding"/>
    <property type="evidence" value="ECO:0007669"/>
    <property type="project" value="TreeGrafter"/>
</dbReference>
<evidence type="ECO:0000256" key="1">
    <source>
        <dbReference type="ARBA" id="ARBA00004123"/>
    </source>
</evidence>
<keyword evidence="15" id="KW-1185">Reference proteome</keyword>
<keyword evidence="6 12" id="KW-0862">Zinc</keyword>
<evidence type="ECO:0000259" key="13">
    <source>
        <dbReference type="PROSITE" id="PS50134"/>
    </source>
</evidence>
<protein>
    <recommendedName>
        <fullName evidence="2">histone acetyltransferase</fullName>
        <ecNumber evidence="2">2.3.1.48</ecNumber>
    </recommendedName>
</protein>
<gene>
    <name evidence="14" type="ORF">ONB1V03_LOCUS17050</name>
</gene>
<dbReference type="Gene3D" id="1.20.1020.10">
    <property type="entry name" value="TAZ domain"/>
    <property type="match status" value="1"/>
</dbReference>
<evidence type="ECO:0000256" key="4">
    <source>
        <dbReference type="ARBA" id="ARBA00022723"/>
    </source>
</evidence>
<comment type="catalytic activity">
    <reaction evidence="11">
        <text>L-lysyl-[protein] + acetyl-CoA = N(6)-acetyl-L-lysyl-[protein] + CoA + H(+)</text>
        <dbReference type="Rhea" id="RHEA:45948"/>
        <dbReference type="Rhea" id="RHEA-COMP:9752"/>
        <dbReference type="Rhea" id="RHEA-COMP:10731"/>
        <dbReference type="ChEBI" id="CHEBI:15378"/>
        <dbReference type="ChEBI" id="CHEBI:29969"/>
        <dbReference type="ChEBI" id="CHEBI:57287"/>
        <dbReference type="ChEBI" id="CHEBI:57288"/>
        <dbReference type="ChEBI" id="CHEBI:61930"/>
        <dbReference type="EC" id="2.3.1.48"/>
    </reaction>
</comment>
<dbReference type="GO" id="GO:0003713">
    <property type="term" value="F:transcription coactivator activity"/>
    <property type="evidence" value="ECO:0007669"/>
    <property type="project" value="TreeGrafter"/>
</dbReference>